<dbReference type="GeneID" id="10328694"/>
<keyword evidence="2" id="KW-1185">Reference proteome</keyword>
<gene>
    <name evidence="1" type="ORF">SSSM7_125</name>
</gene>
<protein>
    <submittedName>
        <fullName evidence="1">Tryptophan halogenase</fullName>
    </submittedName>
</protein>
<evidence type="ECO:0000313" key="2">
    <source>
        <dbReference type="Proteomes" id="UP000006527"/>
    </source>
</evidence>
<evidence type="ECO:0000313" key="1">
    <source>
        <dbReference type="EMBL" id="ADO98191.1"/>
    </source>
</evidence>
<dbReference type="GO" id="GO:0004497">
    <property type="term" value="F:monooxygenase activity"/>
    <property type="evidence" value="ECO:0007669"/>
    <property type="project" value="InterPro"/>
</dbReference>
<sequence>MKRIKRLVIVGGGTAGWITASWFARRWSKHFEVVIIDKSQPERIGVGEATLLSFPNVMKMMGYKPSDWMREVDATFKSGILFPGWGHEDAEIWHPFSFTSVGDTKVPLYDLWQSFQEKYDLKNISPMYNSSLKNKIETNYVHDSYAFQLDCGKLVQFLMRHTTPYCKYIQSDVVDIIRDGQSDDITKSNIKELVLDDGSRIDADIFVDCTGWKQLLVGKDNVDLSDRLYINAALAGRVKYEDYRKEQHPYTACPAQEHGWIWKIPTRSRIGTGYCFNRDINDPDEVRQAFSDHWNGRIKPDEMRLLDWKPQYVKNFWVGNVVPIGLSAGFIEPLESTGLALMIRGVEYLEESLYGGYFNSKVEAPFYDAKMKCSYESAVDYVNMHYSYCRRKGRFWDYVRSKYQKSATQKLFEEYIQDPNVRTPQTGKVGSFFDGTNYQVWLLQLMTDKINSKEYWKTDTTVIPRLDNFVENTLVQNQLNSIDQSQYITHLDTLE</sequence>
<dbReference type="RefSeq" id="YP_004324178.1">
    <property type="nucleotide sequence ID" value="NC_015287.1"/>
</dbReference>
<dbReference type="SUPFAM" id="SSF51905">
    <property type="entry name" value="FAD/NAD(P)-binding domain"/>
    <property type="match status" value="1"/>
</dbReference>
<dbReference type="InterPro" id="IPR050816">
    <property type="entry name" value="Flavin-dep_Halogenase_NPB"/>
</dbReference>
<dbReference type="Pfam" id="PF04820">
    <property type="entry name" value="Trp_halogenase"/>
    <property type="match status" value="1"/>
</dbReference>
<dbReference type="KEGG" id="vg:10328694"/>
<dbReference type="Proteomes" id="UP000006527">
    <property type="component" value="Segment"/>
</dbReference>
<reference evidence="1 2" key="1">
    <citation type="journal article" date="2010" name="Environ. Microbiol.">
        <title>Genomic analysis of oceanic cyanobacterial myoviruses compared with T4-like myoviruses from diverse hosts and environments.</title>
        <authorList>
            <person name="Sullivan M.B."/>
            <person name="Huang K.H."/>
            <person name="Ignacio-Espinoza J.C."/>
            <person name="Berlin A.M."/>
            <person name="Kelly L."/>
            <person name="Weigele P.R."/>
            <person name="DeFrancesco A.S."/>
            <person name="Kern S.E."/>
            <person name="Thompson L.R."/>
            <person name="Young S."/>
            <person name="Yandava C."/>
            <person name="Fu R."/>
            <person name="Krastins B."/>
            <person name="Chase M."/>
            <person name="Sarracino D."/>
            <person name="Osburne M.S."/>
            <person name="Henn M.R."/>
            <person name="Chisholm S.W."/>
        </authorList>
    </citation>
    <scope>NUCLEOTIDE SEQUENCE [LARGE SCALE GENOMIC DNA]</scope>
    <source>
        <strain evidence="1">8109-3</strain>
    </source>
</reference>
<organism evidence="1 2">
    <name type="scientific">Synechococcus phage S-SSM7</name>
    <dbReference type="NCBI Taxonomy" id="445686"/>
    <lineage>
        <taxon>Viruses</taxon>
        <taxon>Duplodnaviria</taxon>
        <taxon>Heunggongvirae</taxon>
        <taxon>Uroviricota</taxon>
        <taxon>Caudoviricetes</taxon>
        <taxon>Pantevenvirales</taxon>
        <taxon>Kyanoviridae</taxon>
        <taxon>Lipsvirus</taxon>
        <taxon>Lipsvirus ssm7</taxon>
    </lineage>
</organism>
<dbReference type="EMBL" id="GU071098">
    <property type="protein sequence ID" value="ADO98191.1"/>
    <property type="molecule type" value="Genomic_DNA"/>
</dbReference>
<dbReference type="InterPro" id="IPR006905">
    <property type="entry name" value="Flavin_halogenase"/>
</dbReference>
<accession>E3SL43</accession>
<dbReference type="Gene3D" id="3.50.50.60">
    <property type="entry name" value="FAD/NAD(P)-binding domain"/>
    <property type="match status" value="1"/>
</dbReference>
<dbReference type="InterPro" id="IPR036188">
    <property type="entry name" value="FAD/NAD-bd_sf"/>
</dbReference>
<dbReference type="PANTHER" id="PTHR43747:SF4">
    <property type="entry name" value="FLAVIN-DEPENDENT TRYPTOPHAN HALOGENASE"/>
    <property type="match status" value="1"/>
</dbReference>
<proteinExistence type="predicted"/>
<dbReference type="PANTHER" id="PTHR43747">
    <property type="entry name" value="FAD-BINDING PROTEIN"/>
    <property type="match status" value="1"/>
</dbReference>
<dbReference type="OrthoDB" id="18871at10239"/>
<name>E3SL43_9CAUD</name>